<evidence type="ECO:0000313" key="2">
    <source>
        <dbReference type="Proteomes" id="UP000001006"/>
    </source>
</evidence>
<reference evidence="1 2" key="1">
    <citation type="journal article" date="2002" name="Nucleic Acids Res.">
        <title>Genome sequence of Shigella flexneri 2a: insights into pathogenicity through comparison with genomes of Escherichia coli K12 and O157.</title>
        <authorList>
            <person name="Jin Q."/>
            <person name="Yuan Z."/>
            <person name="Xu J."/>
            <person name="Wang Y."/>
            <person name="Shen Y."/>
            <person name="Lu W."/>
            <person name="Wang J."/>
            <person name="Liu H."/>
            <person name="Yang J."/>
            <person name="Yang F."/>
            <person name="Zhang X."/>
            <person name="Zhang J."/>
            <person name="Yang G."/>
            <person name="Wu H."/>
            <person name="Qu D."/>
            <person name="Dong J."/>
            <person name="Sun L."/>
            <person name="Xue Y."/>
            <person name="Zhao A."/>
            <person name="Gao Y."/>
            <person name="Zhu J."/>
            <person name="Kan B."/>
            <person name="Ding K."/>
            <person name="Chen S."/>
            <person name="Cheng H."/>
            <person name="Yao Z."/>
            <person name="He B."/>
            <person name="Chen R."/>
            <person name="Ma D."/>
            <person name="Qiang B."/>
            <person name="Wen Y."/>
            <person name="Hou Y."/>
            <person name="Yu J."/>
        </authorList>
    </citation>
    <scope>NUCLEOTIDE SEQUENCE [LARGE SCALE GENOMIC DNA]</scope>
    <source>
        <strain evidence="2">301 / Serotype 2a</strain>
    </source>
</reference>
<dbReference type="EMBL" id="AE005674">
    <property type="protein sequence ID" value="AAN44990.1"/>
    <property type="molecule type" value="Genomic_DNA"/>
</dbReference>
<accession>A0A0H2V2V4</accession>
<keyword evidence="2" id="KW-1185">Reference proteome</keyword>
<proteinExistence type="predicted"/>
<dbReference type="HOGENOM" id="CLU_1488087_0_0_6"/>
<name>A0A0H2V2V4_SHIFL</name>
<evidence type="ECO:0008006" key="3">
    <source>
        <dbReference type="Google" id="ProtNLM"/>
    </source>
</evidence>
<organism evidence="1 2">
    <name type="scientific">Shigella flexneri</name>
    <dbReference type="NCBI Taxonomy" id="623"/>
    <lineage>
        <taxon>Bacteria</taxon>
        <taxon>Pseudomonadati</taxon>
        <taxon>Pseudomonadota</taxon>
        <taxon>Gammaproteobacteria</taxon>
        <taxon>Enterobacterales</taxon>
        <taxon>Enterobacteriaceae</taxon>
        <taxon>Shigella</taxon>
    </lineage>
</organism>
<dbReference type="AlphaFoldDB" id="A0A0H2V2V4"/>
<evidence type="ECO:0000313" key="1">
    <source>
        <dbReference type="EMBL" id="AAN44990.1"/>
    </source>
</evidence>
<dbReference type="PaxDb" id="198214-SF3534"/>
<protein>
    <recommendedName>
        <fullName evidence="3">Transposase</fullName>
    </recommendedName>
</protein>
<dbReference type="Proteomes" id="UP000001006">
    <property type="component" value="Chromosome"/>
</dbReference>
<sequence length="181" mass="20644">MAALPCYPSNCSKFLLMKPVWASFYCLANWESYASAISALPSISRSPRYPAIWHCCVKAGYCWTASKVSGFITAYRRIFQHGRRKLLMKPGDVNRKRFRQLSATWPDKTVPETVRTFAVKNLAKHIWICTCVLSGRHYVTGRRYLCPDHRIGYLAAERFRHRLECNARRGTGVGYGRGSSG</sequence>
<gene>
    <name evidence="1" type="ordered locus">SF3534</name>
</gene>